<dbReference type="SUPFAM" id="SSF55874">
    <property type="entry name" value="ATPase domain of HSP90 chaperone/DNA topoisomerase II/histidine kinase"/>
    <property type="match status" value="1"/>
</dbReference>
<dbReference type="InterPro" id="IPR011990">
    <property type="entry name" value="TPR-like_helical_dom_sf"/>
</dbReference>
<keyword evidence="4" id="KW-0418">Kinase</keyword>
<evidence type="ECO:0000313" key="10">
    <source>
        <dbReference type="Proteomes" id="UP001501456"/>
    </source>
</evidence>
<evidence type="ECO:0000256" key="7">
    <source>
        <dbReference type="SAM" id="SignalP"/>
    </source>
</evidence>
<keyword evidence="10" id="KW-1185">Reference proteome</keyword>
<protein>
    <recommendedName>
        <fullName evidence="2">histidine kinase</fullName>
        <ecNumber evidence="2">2.7.13.3</ecNumber>
    </recommendedName>
</protein>
<feature type="domain" description="Histidine kinase" evidence="8">
    <location>
        <begin position="591"/>
        <end position="676"/>
    </location>
</feature>
<dbReference type="Pfam" id="PF02518">
    <property type="entry name" value="HATPase_c"/>
    <property type="match status" value="1"/>
</dbReference>
<feature type="chain" id="PRO_5045666937" description="histidine kinase" evidence="7">
    <location>
        <begin position="24"/>
        <end position="676"/>
    </location>
</feature>
<evidence type="ECO:0000256" key="2">
    <source>
        <dbReference type="ARBA" id="ARBA00012438"/>
    </source>
</evidence>
<dbReference type="Gene3D" id="1.25.40.10">
    <property type="entry name" value="Tetratricopeptide repeat domain"/>
    <property type="match status" value="1"/>
</dbReference>
<organism evidence="9 10">
    <name type="scientific">Corallibacter vietnamensis</name>
    <dbReference type="NCBI Taxonomy" id="904130"/>
    <lineage>
        <taxon>Bacteria</taxon>
        <taxon>Pseudomonadati</taxon>
        <taxon>Bacteroidota</taxon>
        <taxon>Flavobacteriia</taxon>
        <taxon>Flavobacteriales</taxon>
        <taxon>Flavobacteriaceae</taxon>
        <taxon>Corallibacter</taxon>
    </lineage>
</organism>
<dbReference type="EC" id="2.7.13.3" evidence="2"/>
<name>A0ABP7GZB6_9FLAO</name>
<accession>A0ABP7GZB6</accession>
<dbReference type="SMART" id="SM00028">
    <property type="entry name" value="TPR"/>
    <property type="match status" value="5"/>
</dbReference>
<dbReference type="Gene3D" id="3.30.565.10">
    <property type="entry name" value="Histidine kinase-like ATPase, C-terminal domain"/>
    <property type="match status" value="1"/>
</dbReference>
<dbReference type="EMBL" id="BAABBI010000001">
    <property type="protein sequence ID" value="GAA3774326.1"/>
    <property type="molecule type" value="Genomic_DNA"/>
</dbReference>
<evidence type="ECO:0000256" key="5">
    <source>
        <dbReference type="ARBA" id="ARBA00023012"/>
    </source>
</evidence>
<dbReference type="Proteomes" id="UP001501456">
    <property type="component" value="Unassembled WGS sequence"/>
</dbReference>
<evidence type="ECO:0000313" key="9">
    <source>
        <dbReference type="EMBL" id="GAA3774326.1"/>
    </source>
</evidence>
<dbReference type="InterPro" id="IPR003594">
    <property type="entry name" value="HATPase_dom"/>
</dbReference>
<feature type="transmembrane region" description="Helical" evidence="6">
    <location>
        <begin position="422"/>
        <end position="442"/>
    </location>
</feature>
<dbReference type="InterPro" id="IPR050482">
    <property type="entry name" value="Sensor_HK_TwoCompSys"/>
</dbReference>
<dbReference type="SMART" id="SM00387">
    <property type="entry name" value="HATPase_c"/>
    <property type="match status" value="1"/>
</dbReference>
<dbReference type="Gene3D" id="1.20.5.1930">
    <property type="match status" value="1"/>
</dbReference>
<keyword evidence="6" id="KW-0472">Membrane</keyword>
<dbReference type="PANTHER" id="PTHR24421">
    <property type="entry name" value="NITRATE/NITRITE SENSOR PROTEIN NARX-RELATED"/>
    <property type="match status" value="1"/>
</dbReference>
<dbReference type="CDD" id="cd16917">
    <property type="entry name" value="HATPase_UhpB-NarQ-NarX-like"/>
    <property type="match status" value="1"/>
</dbReference>
<comment type="caution">
    <text evidence="9">The sequence shown here is derived from an EMBL/GenBank/DDBJ whole genome shotgun (WGS) entry which is preliminary data.</text>
</comment>
<dbReference type="SUPFAM" id="SSF81901">
    <property type="entry name" value="HCP-like"/>
    <property type="match status" value="1"/>
</dbReference>
<reference evidence="10" key="1">
    <citation type="journal article" date="2019" name="Int. J. Syst. Evol. Microbiol.">
        <title>The Global Catalogue of Microorganisms (GCM) 10K type strain sequencing project: providing services to taxonomists for standard genome sequencing and annotation.</title>
        <authorList>
            <consortium name="The Broad Institute Genomics Platform"/>
            <consortium name="The Broad Institute Genome Sequencing Center for Infectious Disease"/>
            <person name="Wu L."/>
            <person name="Ma J."/>
        </authorList>
    </citation>
    <scope>NUCLEOTIDE SEQUENCE [LARGE SCALE GENOMIC DNA]</scope>
    <source>
        <strain evidence="10">JCM 17525</strain>
    </source>
</reference>
<evidence type="ECO:0000256" key="4">
    <source>
        <dbReference type="ARBA" id="ARBA00022777"/>
    </source>
</evidence>
<keyword evidence="3" id="KW-0808">Transferase</keyword>
<dbReference type="PANTHER" id="PTHR24421:SF10">
    <property type="entry name" value="NITRATE_NITRITE SENSOR PROTEIN NARQ"/>
    <property type="match status" value="1"/>
</dbReference>
<keyword evidence="6" id="KW-0812">Transmembrane</keyword>
<evidence type="ECO:0000256" key="6">
    <source>
        <dbReference type="SAM" id="Phobius"/>
    </source>
</evidence>
<comment type="catalytic activity">
    <reaction evidence="1">
        <text>ATP + protein L-histidine = ADP + protein N-phospho-L-histidine.</text>
        <dbReference type="EC" id="2.7.13.3"/>
    </reaction>
</comment>
<evidence type="ECO:0000259" key="8">
    <source>
        <dbReference type="PROSITE" id="PS50109"/>
    </source>
</evidence>
<dbReference type="InterPro" id="IPR036890">
    <property type="entry name" value="HATPase_C_sf"/>
</dbReference>
<dbReference type="InterPro" id="IPR019734">
    <property type="entry name" value="TPR_rpt"/>
</dbReference>
<keyword evidence="7" id="KW-0732">Signal</keyword>
<evidence type="ECO:0000256" key="1">
    <source>
        <dbReference type="ARBA" id="ARBA00000085"/>
    </source>
</evidence>
<keyword evidence="6" id="KW-1133">Transmembrane helix</keyword>
<feature type="signal peptide" evidence="7">
    <location>
        <begin position="1"/>
        <end position="23"/>
    </location>
</feature>
<proteinExistence type="predicted"/>
<gene>
    <name evidence="9" type="ORF">GCM10022271_03020</name>
</gene>
<evidence type="ECO:0000256" key="3">
    <source>
        <dbReference type="ARBA" id="ARBA00022679"/>
    </source>
</evidence>
<sequence>MVYNNSTLIKNILFILSFSLATALYSQNQIYDSIYHYRALAKDTNLDLDERILFAKKAIAFSNRSKKDSTLLTSKRLLSTLYLYKRDVNELYDLNHENLKLANSLNDSLAVANVSNVLGWVHSVRKEIDSSYYYYYKASKFFKGVNQVQNEAVALFNMADIQFNERDYIGCEKNAIESIKLFKTLDQNENTLDYLWALNNLIAIASDELELYDKAIEYHNKALSYSNRISDNYLYTLYSNSNIALIYKELKQYDKVLDIYDKLFEKKELLKQEPNNYALILGDYAYSKHLSGKYNNKEIKQMLTEANKVSDSVQDPFSIMSVSLNAANFYTNINKKDSALIYANQAYKTAVETKTNDVILRSLMLKSKIEDPSKAKDYLYDYVKLRDSLQTKERAIRNKFARIEFETDQIEQENLQISRERMWLMIISSILVITIILVYIIISQRAKNKELKFIQEQQETNEEIYNLMLSQHDKIEEARAAEKRRISEELHDGILGRLFGTRLSLDSLNFNTQPEAIQSRSTYINELKNIEHDIRKVSHDLNTDFISGSGYLDIIKTMVETQTKAYGLKYAISNKDDIQWDDVSNKTKIHIYRIIQEALQNIYKHANASDVKISFKLKNNVICLTIKDNGSGFDVDKAKKGIGLKNMNSRVKEIQGKLIVKSEKDLGSKIIIKAPI</sequence>
<dbReference type="InterPro" id="IPR005467">
    <property type="entry name" value="His_kinase_dom"/>
</dbReference>
<keyword evidence="5" id="KW-0902">Two-component regulatory system</keyword>
<dbReference type="PROSITE" id="PS50109">
    <property type="entry name" value="HIS_KIN"/>
    <property type="match status" value="1"/>
</dbReference>